<evidence type="ECO:0000313" key="4">
    <source>
        <dbReference type="Proteomes" id="UP000054773"/>
    </source>
</evidence>
<dbReference type="OrthoDB" id="5651009at2"/>
<gene>
    <name evidence="3" type="ORF">Lery_0255</name>
</gene>
<dbReference type="EMBL" id="LNYA01000003">
    <property type="protein sequence ID" value="KTC99354.1"/>
    <property type="molecule type" value="Genomic_DNA"/>
</dbReference>
<dbReference type="PATRIC" id="fig|448.7.peg.266"/>
<keyword evidence="4" id="KW-1185">Reference proteome</keyword>
<feature type="coiled-coil region" evidence="1">
    <location>
        <begin position="1181"/>
        <end position="1208"/>
    </location>
</feature>
<feature type="transmembrane region" description="Helical" evidence="2">
    <location>
        <begin position="1330"/>
        <end position="1350"/>
    </location>
</feature>
<keyword evidence="2" id="KW-1133">Transmembrane helix</keyword>
<name>A0A0W0TVG2_LEGER</name>
<feature type="transmembrane region" description="Helical" evidence="2">
    <location>
        <begin position="1270"/>
        <end position="1298"/>
    </location>
</feature>
<dbReference type="RefSeq" id="WP_058525437.1">
    <property type="nucleotide sequence ID" value="NZ_CAAAHY010000018.1"/>
</dbReference>
<sequence length="1657" mass="185059">MRTKLDGNLIADDKKKLSQFILDLCGFTLDKAGCNPVAYAFHLHIALRRQMVLKSDQWNKLCEALPLKWHEESSAATISLLKAFAQSIVDEVQQANRDPWGVKLLKTGYLSELDKARKNTEMAIRTLANAPEDMSVSYIHGEESGETLSKEYLDALHAHRNYLDTLLTLPFVLEKFCVGVANNKGINYVPRKSAEMLTRVLDVVSLSLDEHQLTNALKLAVQIALPELPMDEQLIDQIKDELLPFIVQVMQHNERLSKAKGKIFPADDPKKAAARQKLLSHLGIHFDSLQDVIQNTLLNPIQQCGQLTNGLLGAAEATGKAIANDNVIDRAAQIGRIFANLDQMADVTAQVDESLLPPWLRETSRYYKELHQKADGIQNLMQAAYDGFGVFYNRLTYFIPESVRQYLTNRQNDFAEVIRTFGAKADGAEAALVYLTFNELAVRGDIQEPLIERFFNAYIRDLYKDAQVKFSYSDFKAFTKSLNEKDLAIPLHQRLNQFADKKSDKPTPTLMASDDFRAFDVVLMVHQLKELQIQFNAALKVNDYKALSETLTALKLAVDAINSRKGNPTLTAYSQHFLKPALEAMLNEAMGHEFIPLLERVIGYDNPRVEPINKADTNHLPAIYAKLKSRQRLSKQDYESLQSVFANTAEFTACKDLFTTAFSLEKSFAKLFPASEVNPEPCPTPHQSRIQFITTTAFPNIKITLQYLLNGLDEQKKECNRLLALCEAGSELHALCQKKIMYIDSVKTSINKLNDAITNHPGTLAQALDEWLGGQKVEEGIKNLSFTSLSGKLVRFAWTVWPAGEEAKPDDNFLHNLLTYYFKDSDASEIYQAQKTFTDALNAKPIPELMPVLTDPLSVDHLIPAEEAQMDQLLNTLLGINEQSFLAWGSQFLKTSVQKIVSNINKDTLMNLFPYPFMGIIAYQMMQSEEMRKLLGDFLAVMALEYGDVIADKTLQVANVAKERLYMLLGVQLKKTMESRAYDYAIRADKKDASSADRDAFAYYYLQYQALKRQNPKASPELTSSCVDYLFNAFLGEEKDALEKERKKEAIVSAFTALDQRLQDNTQPVHEEQSAVEETQKQLLFLIQNLNLNDPDNDNVIRIALVNRYLLMALEAAEKLDAEQQYKLQQQAIDTLASVLKKMEADEASLKKDEEQEVAQSSARLMQLLKPAKEKAAAALNQRALRQLDAAKKKMKQAIDDRVALKEAKPPRLGRSVVAVEYDLAKGNNPRLAVTVLRWLYEAVTFTSLWTSIIAPLVSIGGASGALQSVLILLGVGGAVGATASIVGAVVLGVLALVRFGIKMGKEVFAHRKEFKDIRDNPDYSGAKKAGLITLVVLKCLGLAFIKTLLTDFLVAKMANAFAFGPIARLRNAFRVYPTEEEVASELSALQRVNDAMSQVQARIAQPGEDLKEALNELDEAITEAEKVLVLRSNDARNTDDYERSLAEYKVMFDEIKKLHPSFDVVQKMTGAMANSNEPAPLAMVEPVKKQEDNPLPAQPSAQIDLEAYYEKTHPKALETVQGVAAPGYTATLVSGFFRVMDYVGRLFSWQKPHESPSAQGIPVNEGKQSLDESSHLGESSFILLDIKTEKPQLVVSEEVDVLLTSISVIPDLAKAEPEALEAPKSPNTGWFNFWRKPKPVLPVVTQNASLNKAMDS</sequence>
<protein>
    <submittedName>
        <fullName evidence="3">Uncharacterized protein</fullName>
    </submittedName>
</protein>
<evidence type="ECO:0000256" key="1">
    <source>
        <dbReference type="SAM" id="Coils"/>
    </source>
</evidence>
<keyword evidence="1" id="KW-0175">Coiled coil</keyword>
<dbReference type="STRING" id="448.Lery_0255"/>
<dbReference type="Proteomes" id="UP000054773">
    <property type="component" value="Unassembled WGS sequence"/>
</dbReference>
<reference evidence="3 4" key="1">
    <citation type="submission" date="2015-11" db="EMBL/GenBank/DDBJ databases">
        <title>Genomic analysis of 38 Legionella species identifies large and diverse effector repertoires.</title>
        <authorList>
            <person name="Burstein D."/>
            <person name="Amaro F."/>
            <person name="Zusman T."/>
            <person name="Lifshitz Z."/>
            <person name="Cohen O."/>
            <person name="Gilbert J.A."/>
            <person name="Pupko T."/>
            <person name="Shuman H.A."/>
            <person name="Segal G."/>
        </authorList>
    </citation>
    <scope>NUCLEOTIDE SEQUENCE [LARGE SCALE GENOMIC DNA]</scope>
    <source>
        <strain evidence="3 4">SE-32A-C8</strain>
    </source>
</reference>
<comment type="caution">
    <text evidence="3">The sequence shown here is derived from an EMBL/GenBank/DDBJ whole genome shotgun (WGS) entry which is preliminary data.</text>
</comment>
<evidence type="ECO:0000313" key="3">
    <source>
        <dbReference type="EMBL" id="KTC99354.1"/>
    </source>
</evidence>
<keyword evidence="2" id="KW-0472">Membrane</keyword>
<keyword evidence="2" id="KW-0812">Transmembrane</keyword>
<organism evidence="3 4">
    <name type="scientific">Legionella erythra</name>
    <dbReference type="NCBI Taxonomy" id="448"/>
    <lineage>
        <taxon>Bacteria</taxon>
        <taxon>Pseudomonadati</taxon>
        <taxon>Pseudomonadota</taxon>
        <taxon>Gammaproteobacteria</taxon>
        <taxon>Legionellales</taxon>
        <taxon>Legionellaceae</taxon>
        <taxon>Legionella</taxon>
    </lineage>
</organism>
<evidence type="ECO:0000256" key="2">
    <source>
        <dbReference type="SAM" id="Phobius"/>
    </source>
</evidence>
<accession>A0A0W0TVG2</accession>
<proteinExistence type="predicted"/>